<reference evidence="2" key="2">
    <citation type="submission" date="2008-12" db="EMBL/GenBank/DDBJ databases">
        <title>Improved gene annotation of the rice (Oryza sativa) genomes.</title>
        <authorList>
            <person name="Wang J."/>
            <person name="Li R."/>
            <person name="Fan W."/>
            <person name="Huang Q."/>
            <person name="Zhang J."/>
            <person name="Zhou Y."/>
            <person name="Hu Y."/>
            <person name="Zi S."/>
            <person name="Li J."/>
            <person name="Ni P."/>
            <person name="Zheng H."/>
            <person name="Zhang Y."/>
            <person name="Zhao M."/>
            <person name="Hao Q."/>
            <person name="McDermott J."/>
            <person name="Samudrala R."/>
            <person name="Kristiansen K."/>
            <person name="Wong G.K.-S."/>
        </authorList>
    </citation>
    <scope>NUCLEOTIDE SEQUENCE</scope>
</reference>
<dbReference type="AlphaFoldDB" id="A0A8J8XLY5"/>
<evidence type="ECO:0000313" key="2">
    <source>
        <dbReference type="EMBL" id="EEE60745.1"/>
    </source>
</evidence>
<gene>
    <name evidence="2" type="ORF">OsJ_14289</name>
</gene>
<evidence type="ECO:0000256" key="1">
    <source>
        <dbReference type="SAM" id="MobiDB-lite"/>
    </source>
</evidence>
<accession>A0A8J8XLY5</accession>
<dbReference type="EMBL" id="CM000141">
    <property type="protein sequence ID" value="EEE60745.1"/>
    <property type="molecule type" value="Genomic_DNA"/>
</dbReference>
<sequence length="132" mass="14470">MPTSDCRRHAGTKCIGPPIIAHAIILVFRQPHRGLLSCFLPHCAFSRYYGMRASPSPPQSALAHHPWLRHPVPPSHERTSPRLPYRRLLRLLHWSSAPPDLAAGRPNPPLAAPDPSCPRPPARSGSVGVIPS</sequence>
<feature type="compositionally biased region" description="Pro residues" evidence="1">
    <location>
        <begin position="106"/>
        <end position="121"/>
    </location>
</feature>
<proteinExistence type="predicted"/>
<reference evidence="2" key="1">
    <citation type="journal article" date="2005" name="PLoS Biol.">
        <title>The genomes of Oryza sativa: a history of duplications.</title>
        <authorList>
            <person name="Yu J."/>
            <person name="Wang J."/>
            <person name="Lin W."/>
            <person name="Li S."/>
            <person name="Li H."/>
            <person name="Zhou J."/>
            <person name="Ni P."/>
            <person name="Dong W."/>
            <person name="Hu S."/>
            <person name="Zeng C."/>
            <person name="Zhang J."/>
            <person name="Zhang Y."/>
            <person name="Li R."/>
            <person name="Xu Z."/>
            <person name="Li S."/>
            <person name="Li X."/>
            <person name="Zheng H."/>
            <person name="Cong L."/>
            <person name="Lin L."/>
            <person name="Yin J."/>
            <person name="Geng J."/>
            <person name="Li G."/>
            <person name="Shi J."/>
            <person name="Liu J."/>
            <person name="Lv H."/>
            <person name="Li J."/>
            <person name="Wang J."/>
            <person name="Deng Y."/>
            <person name="Ran L."/>
            <person name="Shi X."/>
            <person name="Wang X."/>
            <person name="Wu Q."/>
            <person name="Li C."/>
            <person name="Ren X."/>
            <person name="Wang J."/>
            <person name="Wang X."/>
            <person name="Li D."/>
            <person name="Liu D."/>
            <person name="Zhang X."/>
            <person name="Ji Z."/>
            <person name="Zhao W."/>
            <person name="Sun Y."/>
            <person name="Zhang Z."/>
            <person name="Bao J."/>
            <person name="Han Y."/>
            <person name="Dong L."/>
            <person name="Ji J."/>
            <person name="Chen P."/>
            <person name="Wu S."/>
            <person name="Liu J."/>
            <person name="Xiao Y."/>
            <person name="Bu D."/>
            <person name="Tan J."/>
            <person name="Yang L."/>
            <person name="Ye C."/>
            <person name="Zhang J."/>
            <person name="Xu J."/>
            <person name="Zhou Y."/>
            <person name="Yu Y."/>
            <person name="Zhang B."/>
            <person name="Zhuang S."/>
            <person name="Wei H."/>
            <person name="Liu B."/>
            <person name="Lei M."/>
            <person name="Yu H."/>
            <person name="Li Y."/>
            <person name="Xu H."/>
            <person name="Wei S."/>
            <person name="He X."/>
            <person name="Fang L."/>
            <person name="Zhang Z."/>
            <person name="Zhang Y."/>
            <person name="Huang X."/>
            <person name="Su Z."/>
            <person name="Tong W."/>
            <person name="Li J."/>
            <person name="Tong Z."/>
            <person name="Li S."/>
            <person name="Ye J."/>
            <person name="Wang L."/>
            <person name="Fang L."/>
            <person name="Lei T."/>
            <person name="Chen C."/>
            <person name="Chen H."/>
            <person name="Xu Z."/>
            <person name="Li H."/>
            <person name="Huang H."/>
            <person name="Zhang F."/>
            <person name="Xu H."/>
            <person name="Li N."/>
            <person name="Zhao C."/>
            <person name="Li S."/>
            <person name="Dong L."/>
            <person name="Huang Y."/>
            <person name="Li L."/>
            <person name="Xi Y."/>
            <person name="Qi Q."/>
            <person name="Li W."/>
            <person name="Zhang B."/>
            <person name="Hu W."/>
            <person name="Zhang Y."/>
            <person name="Tian X."/>
            <person name="Jiao Y."/>
            <person name="Liang X."/>
            <person name="Jin J."/>
            <person name="Gao L."/>
            <person name="Zheng W."/>
            <person name="Hao B."/>
            <person name="Liu S."/>
            <person name="Wang W."/>
            <person name="Yuan L."/>
            <person name="Cao M."/>
            <person name="McDermott J."/>
            <person name="Samudrala R."/>
            <person name="Wang J."/>
            <person name="Wong G.K."/>
            <person name="Yang H."/>
        </authorList>
    </citation>
    <scope>NUCLEOTIDE SEQUENCE [LARGE SCALE GENOMIC DNA]</scope>
</reference>
<feature type="region of interest" description="Disordered" evidence="1">
    <location>
        <begin position="56"/>
        <end position="81"/>
    </location>
</feature>
<dbReference type="Proteomes" id="UP000007752">
    <property type="component" value="Chromosome 4"/>
</dbReference>
<feature type="region of interest" description="Disordered" evidence="1">
    <location>
        <begin position="100"/>
        <end position="132"/>
    </location>
</feature>
<name>A0A8J8XLY5_ORYSJ</name>
<protein>
    <submittedName>
        <fullName evidence="2">Uncharacterized protein</fullName>
    </submittedName>
</protein>
<organism evidence="2">
    <name type="scientific">Oryza sativa subsp. japonica</name>
    <name type="common">Rice</name>
    <dbReference type="NCBI Taxonomy" id="39947"/>
    <lineage>
        <taxon>Eukaryota</taxon>
        <taxon>Viridiplantae</taxon>
        <taxon>Streptophyta</taxon>
        <taxon>Embryophyta</taxon>
        <taxon>Tracheophyta</taxon>
        <taxon>Spermatophyta</taxon>
        <taxon>Magnoliopsida</taxon>
        <taxon>Liliopsida</taxon>
        <taxon>Poales</taxon>
        <taxon>Poaceae</taxon>
        <taxon>BOP clade</taxon>
        <taxon>Oryzoideae</taxon>
        <taxon>Oryzeae</taxon>
        <taxon>Oryzinae</taxon>
        <taxon>Oryza</taxon>
        <taxon>Oryza sativa</taxon>
    </lineage>
</organism>